<evidence type="ECO:0000313" key="2">
    <source>
        <dbReference type="Proteomes" id="UP001596138"/>
    </source>
</evidence>
<accession>A0ABW1T3A1</accession>
<name>A0ABW1T3A1_9ACTN</name>
<gene>
    <name evidence="1" type="ORF">ACFQGU_12010</name>
</gene>
<dbReference type="Proteomes" id="UP001596138">
    <property type="component" value="Unassembled WGS sequence"/>
</dbReference>
<reference evidence="2" key="1">
    <citation type="journal article" date="2019" name="Int. J. Syst. Evol. Microbiol.">
        <title>The Global Catalogue of Microorganisms (GCM) 10K type strain sequencing project: providing services to taxonomists for standard genome sequencing and annotation.</title>
        <authorList>
            <consortium name="The Broad Institute Genomics Platform"/>
            <consortium name="The Broad Institute Genome Sequencing Center for Infectious Disease"/>
            <person name="Wu L."/>
            <person name="Ma J."/>
        </authorList>
    </citation>
    <scope>NUCLEOTIDE SEQUENCE [LARGE SCALE GENOMIC DNA]</scope>
    <source>
        <strain evidence="2">CGMCC 4.7317</strain>
    </source>
</reference>
<dbReference type="EMBL" id="JBHSTI010000008">
    <property type="protein sequence ID" value="MFC6238605.1"/>
    <property type="molecule type" value="Genomic_DNA"/>
</dbReference>
<sequence>MSERPVEPADERPSVVPGEVVPLLPGDGVPVLRMPHGVLAPAGEAYDWYRRGRALLEQGNAAAAAELLAWAARAEPGAASIREAWARALFDSRRFAEAEREFRVLVDLVPDDDYARFGLGLALWRLRMFPEAAEHLAMATVLRPDRTEYARALGQVRATIAARVEAGMDPVGSADEGLT</sequence>
<dbReference type="SUPFAM" id="SSF48452">
    <property type="entry name" value="TPR-like"/>
    <property type="match status" value="1"/>
</dbReference>
<proteinExistence type="predicted"/>
<dbReference type="Gene3D" id="1.25.40.10">
    <property type="entry name" value="Tetratricopeptide repeat domain"/>
    <property type="match status" value="1"/>
</dbReference>
<keyword evidence="2" id="KW-1185">Reference proteome</keyword>
<dbReference type="InterPro" id="IPR011990">
    <property type="entry name" value="TPR-like_helical_dom_sf"/>
</dbReference>
<organism evidence="1 2">
    <name type="scientific">Longivirga aurantiaca</name>
    <dbReference type="NCBI Taxonomy" id="1837743"/>
    <lineage>
        <taxon>Bacteria</taxon>
        <taxon>Bacillati</taxon>
        <taxon>Actinomycetota</taxon>
        <taxon>Actinomycetes</taxon>
        <taxon>Sporichthyales</taxon>
        <taxon>Sporichthyaceae</taxon>
        <taxon>Longivirga</taxon>
    </lineage>
</organism>
<protein>
    <submittedName>
        <fullName evidence="1">Tetratricopeptide repeat protein</fullName>
    </submittedName>
</protein>
<dbReference type="RefSeq" id="WP_386766956.1">
    <property type="nucleotide sequence ID" value="NZ_JBHSTI010000008.1"/>
</dbReference>
<comment type="caution">
    <text evidence="1">The sequence shown here is derived from an EMBL/GenBank/DDBJ whole genome shotgun (WGS) entry which is preliminary data.</text>
</comment>
<evidence type="ECO:0000313" key="1">
    <source>
        <dbReference type="EMBL" id="MFC6238605.1"/>
    </source>
</evidence>
<dbReference type="Pfam" id="PF13432">
    <property type="entry name" value="TPR_16"/>
    <property type="match status" value="2"/>
</dbReference>